<accession>A0A433QAU8</accession>
<dbReference type="Pfam" id="PF20978">
    <property type="entry name" value="Gta3"/>
    <property type="match status" value="1"/>
</dbReference>
<dbReference type="GO" id="GO:0030956">
    <property type="term" value="C:glutamyl-tRNA(Gln) amidotransferase complex"/>
    <property type="evidence" value="ECO:0007669"/>
    <property type="project" value="TreeGrafter"/>
</dbReference>
<dbReference type="AlphaFoldDB" id="A0A433QAU8"/>
<feature type="domain" description="Glutamyl-tRNA amidotransferase complex subunit Gta3" evidence="1">
    <location>
        <begin position="91"/>
        <end position="146"/>
    </location>
</feature>
<protein>
    <recommendedName>
        <fullName evidence="1">Glutamyl-tRNA amidotransferase complex subunit Gta3 domain-containing protein</fullName>
    </recommendedName>
</protein>
<dbReference type="InterPro" id="IPR003837">
    <property type="entry name" value="GatC"/>
</dbReference>
<keyword evidence="3" id="KW-1185">Reference proteome</keyword>
<dbReference type="InterPro" id="IPR036113">
    <property type="entry name" value="Asp/Glu-ADT_sf_sub_c"/>
</dbReference>
<gene>
    <name evidence="2" type="ORF">BC938DRAFT_483921</name>
</gene>
<dbReference type="EMBL" id="RBNJ01009366">
    <property type="protein sequence ID" value="RUS26928.1"/>
    <property type="molecule type" value="Genomic_DNA"/>
</dbReference>
<dbReference type="Proteomes" id="UP000274822">
    <property type="component" value="Unassembled WGS sequence"/>
</dbReference>
<dbReference type="GO" id="GO:0005739">
    <property type="term" value="C:mitochondrion"/>
    <property type="evidence" value="ECO:0007669"/>
    <property type="project" value="TreeGrafter"/>
</dbReference>
<dbReference type="PANTHER" id="PTHR15004">
    <property type="entry name" value="GLUTAMYL-TRNA(GLN) AMIDOTRANSFERASE SUBUNIT C, MITOCHONDRIAL"/>
    <property type="match status" value="1"/>
</dbReference>
<dbReference type="PANTHER" id="PTHR15004:SF0">
    <property type="entry name" value="GLUTAMYL-TRNA(GLN) AMIDOTRANSFERASE SUBUNIT C, MITOCHONDRIAL"/>
    <property type="match status" value="1"/>
</dbReference>
<proteinExistence type="predicted"/>
<dbReference type="GO" id="GO:0032543">
    <property type="term" value="P:mitochondrial translation"/>
    <property type="evidence" value="ECO:0007669"/>
    <property type="project" value="TreeGrafter"/>
</dbReference>
<evidence type="ECO:0000259" key="1">
    <source>
        <dbReference type="Pfam" id="PF20978"/>
    </source>
</evidence>
<comment type="caution">
    <text evidence="2">The sequence shown here is derived from an EMBL/GenBank/DDBJ whole genome shotgun (WGS) entry which is preliminary data.</text>
</comment>
<organism evidence="2 3">
    <name type="scientific">Jimgerdemannia flammicorona</name>
    <dbReference type="NCBI Taxonomy" id="994334"/>
    <lineage>
        <taxon>Eukaryota</taxon>
        <taxon>Fungi</taxon>
        <taxon>Fungi incertae sedis</taxon>
        <taxon>Mucoromycota</taxon>
        <taxon>Mucoromycotina</taxon>
        <taxon>Endogonomycetes</taxon>
        <taxon>Endogonales</taxon>
        <taxon>Endogonaceae</taxon>
        <taxon>Jimgerdemannia</taxon>
    </lineage>
</organism>
<evidence type="ECO:0000313" key="3">
    <source>
        <dbReference type="Proteomes" id="UP000274822"/>
    </source>
</evidence>
<reference evidence="2 3" key="1">
    <citation type="journal article" date="2018" name="New Phytol.">
        <title>Phylogenomics of Endogonaceae and evolution of mycorrhizas within Mucoromycota.</title>
        <authorList>
            <person name="Chang Y."/>
            <person name="Desiro A."/>
            <person name="Na H."/>
            <person name="Sandor L."/>
            <person name="Lipzen A."/>
            <person name="Clum A."/>
            <person name="Barry K."/>
            <person name="Grigoriev I.V."/>
            <person name="Martin F.M."/>
            <person name="Stajich J.E."/>
            <person name="Smith M.E."/>
            <person name="Bonito G."/>
            <person name="Spatafora J.W."/>
        </authorList>
    </citation>
    <scope>NUCLEOTIDE SEQUENCE [LARGE SCALE GENOMIC DNA]</scope>
    <source>
        <strain evidence="2 3">AD002</strain>
    </source>
</reference>
<dbReference type="InterPro" id="IPR049545">
    <property type="entry name" value="Gta3_dom"/>
</dbReference>
<sequence>MDHKPPKPPSLYSENVWTARKNGVEDMVKAKAHARSRSMMTAWYDFQFSFFRSLARIIITPTSHLPLALPIRFQPLSPTWSIKSLLPPSPPPSVITIQDLQHLLRLAQLRPPHTEYETSALVRDVNDIAHFVRHIREVDVEDVRPLRGVWRDEVGMALRNDVAEEGEASGRVLLGKAKKISGQYYAVEGGEKGLASGD</sequence>
<name>A0A433QAU8_9FUNG</name>
<evidence type="ECO:0000313" key="2">
    <source>
        <dbReference type="EMBL" id="RUS26928.1"/>
    </source>
</evidence>
<dbReference type="SUPFAM" id="SSF141000">
    <property type="entry name" value="Glu-tRNAGln amidotransferase C subunit"/>
    <property type="match status" value="1"/>
</dbReference>
<dbReference type="GO" id="GO:0070681">
    <property type="term" value="P:glutaminyl-tRNAGln biosynthesis via transamidation"/>
    <property type="evidence" value="ECO:0007669"/>
    <property type="project" value="TreeGrafter"/>
</dbReference>
<dbReference type="GO" id="GO:0006450">
    <property type="term" value="P:regulation of translational fidelity"/>
    <property type="evidence" value="ECO:0007669"/>
    <property type="project" value="InterPro"/>
</dbReference>